<evidence type="ECO:0000259" key="5">
    <source>
        <dbReference type="PROSITE" id="PS51391"/>
    </source>
</evidence>
<dbReference type="InterPro" id="IPR047415">
    <property type="entry name" value="Pcf11_CID"/>
</dbReference>
<accession>A0ABP0FDL5</accession>
<dbReference type="EMBL" id="CAWYQH010000046">
    <property type="protein sequence ID" value="CAK8677739.1"/>
    <property type="molecule type" value="Genomic_DNA"/>
</dbReference>
<dbReference type="SUPFAM" id="SSF48464">
    <property type="entry name" value="ENTH/VHS domain"/>
    <property type="match status" value="1"/>
</dbReference>
<gene>
    <name evidence="6" type="ORF">CVLEPA_LOCUS7737</name>
</gene>
<feature type="domain" description="C2H2-type" evidence="4">
    <location>
        <begin position="793"/>
        <end position="821"/>
    </location>
</feature>
<evidence type="ECO:0000313" key="6">
    <source>
        <dbReference type="EMBL" id="CAK8677739.1"/>
    </source>
</evidence>
<dbReference type="SUPFAM" id="SSF54695">
    <property type="entry name" value="POZ domain"/>
    <property type="match status" value="1"/>
</dbReference>
<feature type="compositionally biased region" description="Low complexity" evidence="2">
    <location>
        <begin position="677"/>
        <end position="689"/>
    </location>
</feature>
<dbReference type="InterPro" id="IPR000210">
    <property type="entry name" value="BTB/POZ_dom"/>
</dbReference>
<dbReference type="SMART" id="SM00355">
    <property type="entry name" value="ZnF_C2H2"/>
    <property type="match status" value="3"/>
</dbReference>
<feature type="compositionally biased region" description="Polar residues" evidence="2">
    <location>
        <begin position="183"/>
        <end position="201"/>
    </location>
</feature>
<name>A0ABP0FDL5_CLALP</name>
<keyword evidence="1" id="KW-0863">Zinc-finger</keyword>
<keyword evidence="7" id="KW-1185">Reference proteome</keyword>
<feature type="domain" description="BTB" evidence="3">
    <location>
        <begin position="513"/>
        <end position="581"/>
    </location>
</feature>
<dbReference type="PROSITE" id="PS50157">
    <property type="entry name" value="ZINC_FINGER_C2H2_2"/>
    <property type="match status" value="2"/>
</dbReference>
<dbReference type="InterPro" id="IPR045154">
    <property type="entry name" value="PCF11-like"/>
</dbReference>
<organism evidence="6 7">
    <name type="scientific">Clavelina lepadiformis</name>
    <name type="common">Light-bulb sea squirt</name>
    <name type="synonym">Ascidia lepadiformis</name>
    <dbReference type="NCBI Taxonomy" id="159417"/>
    <lineage>
        <taxon>Eukaryota</taxon>
        <taxon>Metazoa</taxon>
        <taxon>Chordata</taxon>
        <taxon>Tunicata</taxon>
        <taxon>Ascidiacea</taxon>
        <taxon>Aplousobranchia</taxon>
        <taxon>Clavelinidae</taxon>
        <taxon>Clavelina</taxon>
    </lineage>
</organism>
<feature type="domain" description="C2H2-type" evidence="4">
    <location>
        <begin position="739"/>
        <end position="767"/>
    </location>
</feature>
<dbReference type="Proteomes" id="UP001642483">
    <property type="component" value="Unassembled WGS sequence"/>
</dbReference>
<proteinExistence type="predicted"/>
<dbReference type="CDD" id="cd16982">
    <property type="entry name" value="CID_Pcf11"/>
    <property type="match status" value="1"/>
</dbReference>
<feature type="compositionally biased region" description="Basic and acidic residues" evidence="2">
    <location>
        <begin position="828"/>
        <end position="843"/>
    </location>
</feature>
<feature type="compositionally biased region" description="Low complexity" evidence="2">
    <location>
        <begin position="851"/>
        <end position="863"/>
    </location>
</feature>
<dbReference type="PANTHER" id="PTHR15921:SF3">
    <property type="entry name" value="PRE-MRNA CLEAVAGE COMPLEX 2 PROTEIN PCF11"/>
    <property type="match status" value="1"/>
</dbReference>
<dbReference type="Pfam" id="PF00651">
    <property type="entry name" value="BTB"/>
    <property type="match status" value="1"/>
</dbReference>
<dbReference type="Pfam" id="PF00096">
    <property type="entry name" value="zf-C2H2"/>
    <property type="match status" value="1"/>
</dbReference>
<dbReference type="PANTHER" id="PTHR15921">
    <property type="entry name" value="PRE-MRNA CLEAVAGE COMPLEX II"/>
    <property type="match status" value="1"/>
</dbReference>
<evidence type="ECO:0000256" key="2">
    <source>
        <dbReference type="SAM" id="MobiDB-lite"/>
    </source>
</evidence>
<dbReference type="InterPro" id="IPR008942">
    <property type="entry name" value="ENTH_VHS"/>
</dbReference>
<feature type="region of interest" description="Disordered" evidence="2">
    <location>
        <begin position="286"/>
        <end position="311"/>
    </location>
</feature>
<dbReference type="PROSITE" id="PS00028">
    <property type="entry name" value="ZINC_FINGER_C2H2_1"/>
    <property type="match status" value="3"/>
</dbReference>
<dbReference type="Pfam" id="PF04818">
    <property type="entry name" value="CID"/>
    <property type="match status" value="1"/>
</dbReference>
<feature type="compositionally biased region" description="Basic and acidic residues" evidence="2">
    <location>
        <begin position="155"/>
        <end position="176"/>
    </location>
</feature>
<dbReference type="PROSITE" id="PS50097">
    <property type="entry name" value="BTB"/>
    <property type="match status" value="1"/>
</dbReference>
<comment type="caution">
    <text evidence="6">The sequence shown here is derived from an EMBL/GenBank/DDBJ whole genome shotgun (WGS) entry which is preliminary data.</text>
</comment>
<feature type="region of interest" description="Disordered" evidence="2">
    <location>
        <begin position="629"/>
        <end position="737"/>
    </location>
</feature>
<dbReference type="InterPro" id="IPR013087">
    <property type="entry name" value="Znf_C2H2_type"/>
</dbReference>
<evidence type="ECO:0000256" key="1">
    <source>
        <dbReference type="PROSITE-ProRule" id="PRU00042"/>
    </source>
</evidence>
<dbReference type="SUPFAM" id="SSF57667">
    <property type="entry name" value="beta-beta-alpha zinc fingers"/>
    <property type="match status" value="1"/>
</dbReference>
<evidence type="ECO:0000259" key="4">
    <source>
        <dbReference type="PROSITE" id="PS50157"/>
    </source>
</evidence>
<feature type="compositionally biased region" description="Polar residues" evidence="2">
    <location>
        <begin position="629"/>
        <end position="645"/>
    </location>
</feature>
<keyword evidence="1" id="KW-0479">Metal-binding</keyword>
<dbReference type="SMART" id="SM00225">
    <property type="entry name" value="BTB"/>
    <property type="match status" value="1"/>
</dbReference>
<dbReference type="InterPro" id="IPR006569">
    <property type="entry name" value="CID_dom"/>
</dbReference>
<dbReference type="Gene3D" id="3.30.160.60">
    <property type="entry name" value="Classic Zinc Finger"/>
    <property type="match status" value="2"/>
</dbReference>
<dbReference type="SMART" id="SM00582">
    <property type="entry name" value="RPR"/>
    <property type="match status" value="1"/>
</dbReference>
<dbReference type="InterPro" id="IPR036236">
    <property type="entry name" value="Znf_C2H2_sf"/>
</dbReference>
<sequence>MQSVLSEYKASLAELTFNSKPHINMLTVLAEENANFASDIVRIIETQVFQAAPKKKMPVLYLIDSIVKNFGGQYKKLFSHKLVSTFMCIFQKGDGKTRGDLYKLRSTWDSVFSSTLLKELDLSVKNIDHNWPMRSKKKQRSRNPLSLGLPTSPKFSEEESDAKYGQHKRTSVDHSSHYKSAIRRNSSQSSEYENQRASTEQAVEEVIEEEEIEMDAESLEVLEMLEEKLRKRQAELSRLEFLESKNVTPTFTAPQTKVEAEKSDSDDDTLKIDLNEYPVIPIENGSYSMEQDPVEDAKDQSTENSAYNSLDDDLSDTKHWISSQSNFEPNTDHVKSHSFDGMTTNRVISHFSDAKGEKVEKEPEVKVEPIEAKIETTSPTAEVKSEILQLVTCEQSSQTNIQEKNESSTQVTIETQDESTQYRYRRKTKNFMSQYRPVTKSIGTYFKIKTKDMSTQYEPPVTAQDTAADSTCLPLDDDLSSTQAMNTPKETRRLHSINLLHSLRRQQEAGMLCDITLSAQGQNFKAHKVILASCSEFFHTLFASDALKQSPLSYIELQGITASALNRILEYIYTSEISVDGNVKTVHEIISATKRLKINSLSPVCSVLEEALASDQDLTGWVISNTELLAPNTDPTQEVSSSNPASLEEPQSHFSEDDRPAEEESDTSSGRSLVEVNTNTSPNAPSSSSHKQPIKRSKSDVKSNLKENLKRRKSRSLSLVELPNKKQRKEPDAEPTKPYPCNFCKKSFWKKKTLVAHQEKSHFDNIEADETDPSLTCSIKKVDEPKPNLKRDYKCKECAESFNNTTALNSHIRKLHRDTSRRKRASRERRETTKVPDLKKNEQELDSTSVEKITTTQNTSTSSKTKEQSPEEEEKSPDAVITLTQDSLFPSKLDQSNALNDDSNVKLKLYQCEVCEEIFSVQCFYKAHMAEHKRNGDTA</sequence>
<evidence type="ECO:0000259" key="3">
    <source>
        <dbReference type="PROSITE" id="PS50097"/>
    </source>
</evidence>
<dbReference type="Gene3D" id="1.25.40.90">
    <property type="match status" value="1"/>
</dbReference>
<keyword evidence="1" id="KW-0862">Zinc</keyword>
<dbReference type="InterPro" id="IPR011333">
    <property type="entry name" value="SKP1/BTB/POZ_sf"/>
</dbReference>
<feature type="domain" description="CID" evidence="5">
    <location>
        <begin position="1"/>
        <end position="128"/>
    </location>
</feature>
<evidence type="ECO:0000313" key="7">
    <source>
        <dbReference type="Proteomes" id="UP001642483"/>
    </source>
</evidence>
<feature type="compositionally biased region" description="Basic residues" evidence="2">
    <location>
        <begin position="812"/>
        <end position="827"/>
    </location>
</feature>
<feature type="region of interest" description="Disordered" evidence="2">
    <location>
        <begin position="812"/>
        <end position="879"/>
    </location>
</feature>
<feature type="compositionally biased region" description="Basic and acidic residues" evidence="2">
    <location>
        <begin position="697"/>
        <end position="708"/>
    </location>
</feature>
<feature type="region of interest" description="Disordered" evidence="2">
    <location>
        <begin position="132"/>
        <end position="204"/>
    </location>
</feature>
<dbReference type="Gene3D" id="3.30.710.10">
    <property type="entry name" value="Potassium Channel Kv1.1, Chain A"/>
    <property type="match status" value="1"/>
</dbReference>
<reference evidence="6 7" key="1">
    <citation type="submission" date="2024-02" db="EMBL/GenBank/DDBJ databases">
        <authorList>
            <person name="Daric V."/>
            <person name="Darras S."/>
        </authorList>
    </citation>
    <scope>NUCLEOTIDE SEQUENCE [LARGE SCALE GENOMIC DNA]</scope>
</reference>
<dbReference type="PROSITE" id="PS51391">
    <property type="entry name" value="CID"/>
    <property type="match status" value="1"/>
</dbReference>
<protein>
    <submittedName>
        <fullName evidence="6">Uncharacterized protein</fullName>
    </submittedName>
</protein>